<dbReference type="EMBL" id="QUAC01000431">
    <property type="protein sequence ID" value="REK85509.1"/>
    <property type="molecule type" value="Genomic_DNA"/>
</dbReference>
<dbReference type="OrthoDB" id="3773913at2"/>
<organism evidence="1 2">
    <name type="scientific">Streptomyces inhibens</name>
    <dbReference type="NCBI Taxonomy" id="2293571"/>
    <lineage>
        <taxon>Bacteria</taxon>
        <taxon>Bacillati</taxon>
        <taxon>Actinomycetota</taxon>
        <taxon>Actinomycetes</taxon>
        <taxon>Kitasatosporales</taxon>
        <taxon>Streptomycetaceae</taxon>
        <taxon>Streptomyces</taxon>
    </lineage>
</organism>
<gene>
    <name evidence="1" type="ORF">DY245_37590</name>
</gene>
<accession>A0A371PSY0</accession>
<evidence type="ECO:0000313" key="2">
    <source>
        <dbReference type="Proteomes" id="UP000262477"/>
    </source>
</evidence>
<dbReference type="Proteomes" id="UP000262477">
    <property type="component" value="Unassembled WGS sequence"/>
</dbReference>
<evidence type="ECO:0000313" key="1">
    <source>
        <dbReference type="EMBL" id="REK85509.1"/>
    </source>
</evidence>
<proteinExistence type="predicted"/>
<dbReference type="AlphaFoldDB" id="A0A371PSY0"/>
<sequence>MGGDSVPVLPAVYARCVSGHLKDLKRRIEAGGYLPDVSSKG</sequence>
<reference evidence="1 2" key="1">
    <citation type="submission" date="2018-08" db="EMBL/GenBank/DDBJ databases">
        <title>Streptomyces NEAU-D10 sp. nov., a novel Actinomycete isolated from soil.</title>
        <authorList>
            <person name="Jin L."/>
        </authorList>
    </citation>
    <scope>NUCLEOTIDE SEQUENCE [LARGE SCALE GENOMIC DNA]</scope>
    <source>
        <strain evidence="1 2">NEAU-D10</strain>
    </source>
</reference>
<name>A0A371PSY0_STRIH</name>
<comment type="caution">
    <text evidence="1">The sequence shown here is derived from an EMBL/GenBank/DDBJ whole genome shotgun (WGS) entry which is preliminary data.</text>
</comment>
<protein>
    <submittedName>
        <fullName evidence="1">Integrase</fullName>
    </submittedName>
</protein>
<keyword evidence="2" id="KW-1185">Reference proteome</keyword>